<evidence type="ECO:0000256" key="5">
    <source>
        <dbReference type="SAM" id="Phobius"/>
    </source>
</evidence>
<dbReference type="InterPro" id="IPR038599">
    <property type="entry name" value="LAP1C-like_C_sf"/>
</dbReference>
<gene>
    <name evidence="6" type="ORF">XYLVIOL_LOCUS832</name>
</gene>
<comment type="caution">
    <text evidence="6">The sequence shown here is derived from an EMBL/GenBank/DDBJ whole genome shotgun (WGS) entry which is preliminary data.</text>
</comment>
<keyword evidence="2 5" id="KW-0812">Transmembrane</keyword>
<proteinExistence type="predicted"/>
<sequence>MKKSSLNDQVEFFIPPVAKARPPIKNTNVTANMDLHNFKRQNQELPYTFNNDDDYTDDYSDDDDDYEDNKGDSFKFMSAHNSPIETKIRKQSFHSPNDSRYSNATNHSFVSPKVQSQPTKGFFTKYYNMCLYTTLCVIIAIVFSTLAHNDEIDQKAMVEVKKPDLVETNNVIIKSMRVIQSRFKNQKVYIWNDISAGIYDVALFPTKPTIIILFGKESGTLNCLAQLLGQLSGNILGSNDYLILTPNDFPRDVGHVISNLKVQILEKKAVIVQDLLGINAEAMKAFHNFCDREKPLVEHAIYIITIVVDGYKSSQKELEFVEKQIFNRLAKYIEKDILDPLITRITDGIIVPVLPEPNTSFNYSDCTFSINNKL</sequence>
<dbReference type="PANTHER" id="PTHR18843:SF7">
    <property type="entry name" value="LAMINA-ASSOCIATED POLYPEPTIDE 1B ISOFORM 1-RELATED"/>
    <property type="match status" value="1"/>
</dbReference>
<keyword evidence="7" id="KW-1185">Reference proteome</keyword>
<evidence type="ECO:0000313" key="6">
    <source>
        <dbReference type="EMBL" id="CAL7934064.1"/>
    </source>
</evidence>
<evidence type="ECO:0000256" key="3">
    <source>
        <dbReference type="ARBA" id="ARBA00022989"/>
    </source>
</evidence>
<dbReference type="PANTHER" id="PTHR18843">
    <property type="entry name" value="TORSIN-1A-INTERACTING PROTEIN"/>
    <property type="match status" value="1"/>
</dbReference>
<dbReference type="EMBL" id="CAXAJV020001281">
    <property type="protein sequence ID" value="CAL7934064.1"/>
    <property type="molecule type" value="Genomic_DNA"/>
</dbReference>
<dbReference type="Gene3D" id="3.40.50.12190">
    <property type="match status" value="1"/>
</dbReference>
<evidence type="ECO:0000313" key="7">
    <source>
        <dbReference type="Proteomes" id="UP001642520"/>
    </source>
</evidence>
<reference evidence="6 7" key="1">
    <citation type="submission" date="2024-08" db="EMBL/GenBank/DDBJ databases">
        <authorList>
            <person name="Will J Nash"/>
            <person name="Angela Man"/>
            <person name="Seanna McTaggart"/>
            <person name="Kendall Baker"/>
            <person name="Tom Barker"/>
            <person name="Leah Catchpole"/>
            <person name="Alex Durrant"/>
            <person name="Karim Gharbi"/>
            <person name="Naomi Irish"/>
            <person name="Gemy Kaithakottil"/>
            <person name="Debby Ku"/>
            <person name="Aaliyah Providence"/>
            <person name="Felix Shaw"/>
            <person name="David Swarbreck"/>
            <person name="Chris Watkins"/>
            <person name="Ann M. McCartney"/>
            <person name="Giulio Formenti"/>
            <person name="Alice Mouton"/>
            <person name="Noel Vella"/>
            <person name="Bjorn M von Reumont"/>
            <person name="Adriana Vella"/>
            <person name="Wilfried Haerty"/>
        </authorList>
    </citation>
    <scope>NUCLEOTIDE SEQUENCE [LARGE SCALE GENOMIC DNA]</scope>
</reference>
<dbReference type="InterPro" id="IPR008662">
    <property type="entry name" value="TOIP1/2"/>
</dbReference>
<accession>A0ABP1N2A8</accession>
<evidence type="ECO:0000256" key="4">
    <source>
        <dbReference type="ARBA" id="ARBA00023136"/>
    </source>
</evidence>
<keyword evidence="4 5" id="KW-0472">Membrane</keyword>
<dbReference type="Proteomes" id="UP001642520">
    <property type="component" value="Unassembled WGS sequence"/>
</dbReference>
<feature type="transmembrane region" description="Helical" evidence="5">
    <location>
        <begin position="126"/>
        <end position="147"/>
    </location>
</feature>
<comment type="subcellular location">
    <subcellularLocation>
        <location evidence="1">Membrane</location>
    </subcellularLocation>
</comment>
<protein>
    <submittedName>
        <fullName evidence="6">Uncharacterized protein</fullName>
    </submittedName>
</protein>
<organism evidence="6 7">
    <name type="scientific">Xylocopa violacea</name>
    <name type="common">Violet carpenter bee</name>
    <name type="synonym">Apis violacea</name>
    <dbReference type="NCBI Taxonomy" id="135666"/>
    <lineage>
        <taxon>Eukaryota</taxon>
        <taxon>Metazoa</taxon>
        <taxon>Ecdysozoa</taxon>
        <taxon>Arthropoda</taxon>
        <taxon>Hexapoda</taxon>
        <taxon>Insecta</taxon>
        <taxon>Pterygota</taxon>
        <taxon>Neoptera</taxon>
        <taxon>Endopterygota</taxon>
        <taxon>Hymenoptera</taxon>
        <taxon>Apocrita</taxon>
        <taxon>Aculeata</taxon>
        <taxon>Apoidea</taxon>
        <taxon>Anthophila</taxon>
        <taxon>Apidae</taxon>
        <taxon>Xylocopa</taxon>
        <taxon>Xylocopa</taxon>
    </lineage>
</organism>
<evidence type="ECO:0000256" key="2">
    <source>
        <dbReference type="ARBA" id="ARBA00022692"/>
    </source>
</evidence>
<keyword evidence="3 5" id="KW-1133">Transmembrane helix</keyword>
<evidence type="ECO:0000256" key="1">
    <source>
        <dbReference type="ARBA" id="ARBA00004370"/>
    </source>
</evidence>
<name>A0ABP1N2A8_XYLVO</name>